<comment type="caution">
    <text evidence="2">The sequence shown here is derived from an EMBL/GenBank/DDBJ whole genome shotgun (WGS) entry which is preliminary data.</text>
</comment>
<dbReference type="PANTHER" id="PTHR46018:SF2">
    <property type="entry name" value="ZINC PHOSPHODIESTERASE ELAC PROTEIN 1"/>
    <property type="match status" value="1"/>
</dbReference>
<dbReference type="Pfam" id="PF12706">
    <property type="entry name" value="Lactamase_B_2"/>
    <property type="match status" value="1"/>
</dbReference>
<proteinExistence type="predicted"/>
<dbReference type="InterPro" id="IPR001279">
    <property type="entry name" value="Metallo-B-lactamas"/>
</dbReference>
<reference evidence="2" key="1">
    <citation type="journal article" date="2020" name="mSystems">
        <title>Genome- and Community-Level Interaction Insights into Carbon Utilization and Element Cycling Functions of Hydrothermarchaeota in Hydrothermal Sediment.</title>
        <authorList>
            <person name="Zhou Z."/>
            <person name="Liu Y."/>
            <person name="Xu W."/>
            <person name="Pan J."/>
            <person name="Luo Z.H."/>
            <person name="Li M."/>
        </authorList>
    </citation>
    <scope>NUCLEOTIDE SEQUENCE [LARGE SCALE GENOMIC DNA]</scope>
    <source>
        <strain evidence="2">SpSt-757</strain>
    </source>
</reference>
<gene>
    <name evidence="2" type="ORF">ENV41_00530</name>
</gene>
<evidence type="ECO:0000313" key="2">
    <source>
        <dbReference type="EMBL" id="HFZ08606.1"/>
    </source>
</evidence>
<evidence type="ECO:0000259" key="1">
    <source>
        <dbReference type="Pfam" id="PF12706"/>
    </source>
</evidence>
<dbReference type="InterPro" id="IPR036866">
    <property type="entry name" value="RibonucZ/Hydroxyglut_hydro"/>
</dbReference>
<feature type="domain" description="Metallo-beta-lactamase" evidence="1">
    <location>
        <begin position="30"/>
        <end position="211"/>
    </location>
</feature>
<keyword evidence="2" id="KW-0378">Hydrolase</keyword>
<name>A0A7V3N432_UNCC3</name>
<sequence>MKIIFLGTNGWYDTKTGNTVCIIIETNDYTIILDAGNGISKLDRFIEFDKPAYLFLSHFHLDHIEGLHTISKFRFQKGLNICGSKGIEATLNRVVAEPFTIPFNKLNFDTRCIELPDEEKKLPFKVKCLPLNHSSVTLGFRFEIDQRIIAYCTDTGYCENTIEIARGADLLITECALKSGQQDLNWPHLNPQMAAQIAQTANTKQLVLTHFDAEIYKTLEERQTAGTEARKIFANTFVAKDNMIFKI</sequence>
<dbReference type="AlphaFoldDB" id="A0A7V3N432"/>
<protein>
    <submittedName>
        <fullName evidence="2">MBL fold metallo-hydrolase</fullName>
    </submittedName>
</protein>
<dbReference type="SUPFAM" id="SSF56281">
    <property type="entry name" value="Metallo-hydrolase/oxidoreductase"/>
    <property type="match status" value="1"/>
</dbReference>
<accession>A0A7V3N432</accession>
<dbReference type="EMBL" id="DTGG01000019">
    <property type="protein sequence ID" value="HFZ08606.1"/>
    <property type="molecule type" value="Genomic_DNA"/>
</dbReference>
<dbReference type="GO" id="GO:0042781">
    <property type="term" value="F:3'-tRNA processing endoribonuclease activity"/>
    <property type="evidence" value="ECO:0007669"/>
    <property type="project" value="TreeGrafter"/>
</dbReference>
<dbReference type="Gene3D" id="3.60.15.10">
    <property type="entry name" value="Ribonuclease Z/Hydroxyacylglutathione hydrolase-like"/>
    <property type="match status" value="1"/>
</dbReference>
<organism evidence="2">
    <name type="scientific">candidate division CPR3 bacterium</name>
    <dbReference type="NCBI Taxonomy" id="2268181"/>
    <lineage>
        <taxon>Bacteria</taxon>
        <taxon>Bacteria division CPR3</taxon>
    </lineage>
</organism>
<dbReference type="PANTHER" id="PTHR46018">
    <property type="entry name" value="ZINC PHOSPHODIESTERASE ELAC PROTEIN 1"/>
    <property type="match status" value="1"/>
</dbReference>
<dbReference type="CDD" id="cd16272">
    <property type="entry name" value="RNaseZ_MBL-fold"/>
    <property type="match status" value="1"/>
</dbReference>